<dbReference type="EMBL" id="HG994587">
    <property type="protein sequence ID" value="CAF3018469.1"/>
    <property type="molecule type" value="Genomic_DNA"/>
</dbReference>
<sequence length="407" mass="44877">MVTVCQPGYGHGYQAYGHQYCKEVSQETAYNVSIVTPVDVPVMVSYPELMKTCGHKTISLPRVSCSDIQEEKCITVPEIEESVHAVEKCSTKLGAPSCQQIELSLPKQVCIEVVYGNAHDTKENNPPFPPLLLMVLPLATIMDTMGAPSYPKPAPSKTTHVPTTPKPTPTTSPASPAHPVADPKPAAAYPHETPKHNCTVQDIIESTEVCTPTLETSCETVEFPIQTIVDKEFCYISTRTVCTESIEVIEICTYDYQKKYEDTTSKTVEITFKKETKIQMVTVCQPGYGHGYQAYGHQYCKEVSQETAYNVPVVTPVDVPVMVSYPELMKTSGNKTISLPRVSCSDIQEEKCITVPEIEESVQTIEKCSAKLGAPSCQQIELSLPKQVCIELVYGYAHDTKEVETYA</sequence>
<protein>
    <submittedName>
        <fullName evidence="2">(salmon louse) hypothetical protein</fullName>
    </submittedName>
</protein>
<reference evidence="2" key="1">
    <citation type="submission" date="2021-02" db="EMBL/GenBank/DDBJ databases">
        <authorList>
            <person name="Bekaert M."/>
        </authorList>
    </citation>
    <scope>NUCLEOTIDE SEQUENCE</scope>
    <source>
        <strain evidence="2">IoA-00</strain>
    </source>
</reference>
<feature type="compositionally biased region" description="Low complexity" evidence="1">
    <location>
        <begin position="171"/>
        <end position="180"/>
    </location>
</feature>
<dbReference type="OrthoDB" id="6374978at2759"/>
<dbReference type="Proteomes" id="UP000675881">
    <property type="component" value="Chromosome 8"/>
</dbReference>
<evidence type="ECO:0000313" key="2">
    <source>
        <dbReference type="EMBL" id="CAF3018469.1"/>
    </source>
</evidence>
<dbReference type="AlphaFoldDB" id="A0A7R8D3M5"/>
<evidence type="ECO:0000256" key="1">
    <source>
        <dbReference type="SAM" id="MobiDB-lite"/>
    </source>
</evidence>
<organism evidence="2 3">
    <name type="scientific">Lepeophtheirus salmonis</name>
    <name type="common">Salmon louse</name>
    <name type="synonym">Caligus salmonis</name>
    <dbReference type="NCBI Taxonomy" id="72036"/>
    <lineage>
        <taxon>Eukaryota</taxon>
        <taxon>Metazoa</taxon>
        <taxon>Ecdysozoa</taxon>
        <taxon>Arthropoda</taxon>
        <taxon>Crustacea</taxon>
        <taxon>Multicrustacea</taxon>
        <taxon>Hexanauplia</taxon>
        <taxon>Copepoda</taxon>
        <taxon>Siphonostomatoida</taxon>
        <taxon>Caligidae</taxon>
        <taxon>Lepeophtheirus</taxon>
    </lineage>
</organism>
<name>A0A7R8D3M5_LEPSM</name>
<evidence type="ECO:0000313" key="3">
    <source>
        <dbReference type="Proteomes" id="UP000675881"/>
    </source>
</evidence>
<proteinExistence type="predicted"/>
<gene>
    <name evidence="2" type="ORF">LSAA_14457</name>
</gene>
<accession>A0A7R8D3M5</accession>
<feature type="region of interest" description="Disordered" evidence="1">
    <location>
        <begin position="147"/>
        <end position="189"/>
    </location>
</feature>
<keyword evidence="3" id="KW-1185">Reference proteome</keyword>